<proteinExistence type="predicted"/>
<accession>A0AAD6XL84</accession>
<comment type="caution">
    <text evidence="1">The sequence shown here is derived from an EMBL/GenBank/DDBJ whole genome shotgun (WGS) entry which is preliminary data.</text>
</comment>
<dbReference type="EMBL" id="JARJCN010000069">
    <property type="protein sequence ID" value="KAJ7077991.1"/>
    <property type="molecule type" value="Genomic_DNA"/>
</dbReference>
<name>A0AAD6XL84_9AGAR</name>
<reference evidence="1" key="1">
    <citation type="submission" date="2023-03" db="EMBL/GenBank/DDBJ databases">
        <title>Massive genome expansion in bonnet fungi (Mycena s.s.) driven by repeated elements and novel gene families across ecological guilds.</title>
        <authorList>
            <consortium name="Lawrence Berkeley National Laboratory"/>
            <person name="Harder C.B."/>
            <person name="Miyauchi S."/>
            <person name="Viragh M."/>
            <person name="Kuo A."/>
            <person name="Thoen E."/>
            <person name="Andreopoulos B."/>
            <person name="Lu D."/>
            <person name="Skrede I."/>
            <person name="Drula E."/>
            <person name="Henrissat B."/>
            <person name="Morin E."/>
            <person name="Kohler A."/>
            <person name="Barry K."/>
            <person name="LaButti K."/>
            <person name="Morin E."/>
            <person name="Salamov A."/>
            <person name="Lipzen A."/>
            <person name="Mereny Z."/>
            <person name="Hegedus B."/>
            <person name="Baldrian P."/>
            <person name="Stursova M."/>
            <person name="Weitz H."/>
            <person name="Taylor A."/>
            <person name="Grigoriev I.V."/>
            <person name="Nagy L.G."/>
            <person name="Martin F."/>
            <person name="Kauserud H."/>
        </authorList>
    </citation>
    <scope>NUCLEOTIDE SEQUENCE</scope>
    <source>
        <strain evidence="1">CBHHK173m</strain>
    </source>
</reference>
<dbReference type="AlphaFoldDB" id="A0AAD6XL84"/>
<keyword evidence="2" id="KW-1185">Reference proteome</keyword>
<feature type="non-terminal residue" evidence="1">
    <location>
        <position position="1"/>
    </location>
</feature>
<gene>
    <name evidence="1" type="ORF">B0H15DRAFT_762500</name>
</gene>
<evidence type="ECO:0000313" key="2">
    <source>
        <dbReference type="Proteomes" id="UP001222325"/>
    </source>
</evidence>
<organism evidence="1 2">
    <name type="scientific">Mycena belliarum</name>
    <dbReference type="NCBI Taxonomy" id="1033014"/>
    <lineage>
        <taxon>Eukaryota</taxon>
        <taxon>Fungi</taxon>
        <taxon>Dikarya</taxon>
        <taxon>Basidiomycota</taxon>
        <taxon>Agaricomycotina</taxon>
        <taxon>Agaricomycetes</taxon>
        <taxon>Agaricomycetidae</taxon>
        <taxon>Agaricales</taxon>
        <taxon>Marasmiineae</taxon>
        <taxon>Mycenaceae</taxon>
        <taxon>Mycena</taxon>
    </lineage>
</organism>
<feature type="non-terminal residue" evidence="1">
    <location>
        <position position="285"/>
    </location>
</feature>
<protein>
    <submittedName>
        <fullName evidence="1">Uncharacterized protein</fullName>
    </submittedName>
</protein>
<evidence type="ECO:0000313" key="1">
    <source>
        <dbReference type="EMBL" id="KAJ7077991.1"/>
    </source>
</evidence>
<dbReference type="Proteomes" id="UP001222325">
    <property type="component" value="Unassembled WGS sequence"/>
</dbReference>
<sequence>SPVVREKARVSPFLQSWAPLQRKLPRSLKRLYKTAAKFNLKFDALALSKDVKEELPIWFHNGASSDLRRHNNTRNADCLRENHGVIKVGDVTNLINRNYICHSRRRNCACTPCKDDRSQGCNAPYKCQEEAIKILDCLNEKWDPRKEIAPTNPDLLPDERDKNVQALAEKEVLTFDPKVIMNGPSVDGYRIFCEDTSDTPAHQMVALDDEGEPSDETIFVGNSHKVNQDGEHISSGGIWYGQGDERNRTVRVPMDLASKESGKTAAVLYAIQNSPREASLHFKLD</sequence>